<keyword evidence="2" id="KW-1003">Cell membrane</keyword>
<evidence type="ECO:0000256" key="1">
    <source>
        <dbReference type="ARBA" id="ARBA00004651"/>
    </source>
</evidence>
<dbReference type="RefSeq" id="WP_193910969.1">
    <property type="nucleotide sequence ID" value="NZ_JADEXG010000066.1"/>
</dbReference>
<reference evidence="7" key="1">
    <citation type="submission" date="2020-10" db="EMBL/GenBank/DDBJ databases">
        <authorList>
            <person name="Castelo-Branco R."/>
            <person name="Eusebio N."/>
            <person name="Adriana R."/>
            <person name="Vieira A."/>
            <person name="Brugerolle De Fraissinette N."/>
            <person name="Rezende De Castro R."/>
            <person name="Schneider M.P."/>
            <person name="Vasconcelos V."/>
            <person name="Leao P.N."/>
        </authorList>
    </citation>
    <scope>NUCLEOTIDE SEQUENCE</scope>
    <source>
        <strain evidence="7">LEGE 07310</strain>
    </source>
</reference>
<comment type="caution">
    <text evidence="7">The sequence shown here is derived from an EMBL/GenBank/DDBJ whole genome shotgun (WGS) entry which is preliminary data.</text>
</comment>
<keyword evidence="3 6" id="KW-0812">Transmembrane</keyword>
<dbReference type="PANTHER" id="PTHR33529">
    <property type="entry name" value="SLR0882 PROTEIN-RELATED"/>
    <property type="match status" value="1"/>
</dbReference>
<feature type="transmembrane region" description="Helical" evidence="6">
    <location>
        <begin position="72"/>
        <end position="97"/>
    </location>
</feature>
<comment type="subcellular location">
    <subcellularLocation>
        <location evidence="1">Cell membrane</location>
        <topology evidence="1">Multi-pass membrane protein</topology>
    </subcellularLocation>
</comment>
<protein>
    <submittedName>
        <fullName evidence="7">LptF/LptG family permease</fullName>
    </submittedName>
</protein>
<evidence type="ECO:0000256" key="6">
    <source>
        <dbReference type="SAM" id="Phobius"/>
    </source>
</evidence>
<evidence type="ECO:0000256" key="5">
    <source>
        <dbReference type="ARBA" id="ARBA00023136"/>
    </source>
</evidence>
<dbReference type="Proteomes" id="UP000636505">
    <property type="component" value="Unassembled WGS sequence"/>
</dbReference>
<feature type="transmembrane region" description="Helical" evidence="6">
    <location>
        <begin position="362"/>
        <end position="384"/>
    </location>
</feature>
<proteinExistence type="predicted"/>
<accession>A0A8J7AS80</accession>
<gene>
    <name evidence="7" type="ORF">IQ241_20935</name>
</gene>
<dbReference type="PANTHER" id="PTHR33529:SF6">
    <property type="entry name" value="YJGP_YJGQ FAMILY PERMEASE"/>
    <property type="match status" value="1"/>
</dbReference>
<feature type="transmembrane region" description="Helical" evidence="6">
    <location>
        <begin position="337"/>
        <end position="356"/>
    </location>
</feature>
<keyword evidence="8" id="KW-1185">Reference proteome</keyword>
<dbReference type="Pfam" id="PF03739">
    <property type="entry name" value="LptF_LptG"/>
    <property type="match status" value="1"/>
</dbReference>
<dbReference type="AlphaFoldDB" id="A0A8J7AS80"/>
<organism evidence="7 8">
    <name type="scientific">Vasconcelosia minhoensis LEGE 07310</name>
    <dbReference type="NCBI Taxonomy" id="915328"/>
    <lineage>
        <taxon>Bacteria</taxon>
        <taxon>Bacillati</taxon>
        <taxon>Cyanobacteriota</taxon>
        <taxon>Cyanophyceae</taxon>
        <taxon>Nodosilineales</taxon>
        <taxon>Cymatolegaceae</taxon>
        <taxon>Vasconcelosia</taxon>
        <taxon>Vasconcelosia minhoensis</taxon>
    </lineage>
</organism>
<dbReference type="InterPro" id="IPR005495">
    <property type="entry name" value="LptG/LptF_permease"/>
</dbReference>
<evidence type="ECO:0000313" key="8">
    <source>
        <dbReference type="Proteomes" id="UP000636505"/>
    </source>
</evidence>
<keyword evidence="4 6" id="KW-1133">Transmembrane helix</keyword>
<evidence type="ECO:0000313" key="7">
    <source>
        <dbReference type="EMBL" id="MBE9079726.1"/>
    </source>
</evidence>
<evidence type="ECO:0000256" key="4">
    <source>
        <dbReference type="ARBA" id="ARBA00022989"/>
    </source>
</evidence>
<dbReference type="GO" id="GO:0043190">
    <property type="term" value="C:ATP-binding cassette (ABC) transporter complex"/>
    <property type="evidence" value="ECO:0007669"/>
    <property type="project" value="TreeGrafter"/>
</dbReference>
<name>A0A8J7AS80_9CYAN</name>
<keyword evidence="5 6" id="KW-0472">Membrane</keyword>
<dbReference type="EMBL" id="JADEXG010000066">
    <property type="protein sequence ID" value="MBE9079726.1"/>
    <property type="molecule type" value="Genomic_DNA"/>
</dbReference>
<feature type="transmembrane region" description="Helical" evidence="6">
    <location>
        <begin position="307"/>
        <end position="325"/>
    </location>
</feature>
<feature type="transmembrane region" description="Helical" evidence="6">
    <location>
        <begin position="30"/>
        <end position="52"/>
    </location>
</feature>
<evidence type="ECO:0000256" key="2">
    <source>
        <dbReference type="ARBA" id="ARBA00022475"/>
    </source>
</evidence>
<feature type="transmembrane region" description="Helical" evidence="6">
    <location>
        <begin position="118"/>
        <end position="136"/>
    </location>
</feature>
<sequence length="388" mass="42878">MTDSAPAPRPSWPSWLPQLSILDRYIIQELSLPFLFGVGAFSSIGVSIGALFELIRRVSESGLALSLAVEIFALRLPEFVVLAFPMSTLLATMMTFSRFSSDSELVALRGCGVSVRRIIAPALVMSLMVTGLSFVFNEVITPAANYRASVRLDRALNTERPPFQERNIKYEEYQPASDGSGKELARLFYARKFNGEEMQELTVLDFSQGDLEQIVSADSATWDFKQNLWRFSDGTIYAVSPNGSFSQVVKFNQQALQLPRTPLDLAARTKDDSEMNIAEASRYLETLQQTGDERKIRTLKVRIQQKYAIPFACIVFGLVGSAIGIRPQRTGRATSFGISVAIIFGFYLLTFITNAMGQSGVLSPFVGAWLPLGIGLIAGLFLVYQVSK</sequence>
<dbReference type="GO" id="GO:0015920">
    <property type="term" value="P:lipopolysaccharide transport"/>
    <property type="evidence" value="ECO:0007669"/>
    <property type="project" value="TreeGrafter"/>
</dbReference>
<evidence type="ECO:0000256" key="3">
    <source>
        <dbReference type="ARBA" id="ARBA00022692"/>
    </source>
</evidence>